<feature type="transmembrane region" description="Helical" evidence="6">
    <location>
        <begin position="63"/>
        <end position="81"/>
    </location>
</feature>
<evidence type="ECO:0000259" key="7">
    <source>
        <dbReference type="Pfam" id="PF06271"/>
    </source>
</evidence>
<keyword evidence="2" id="KW-1003">Cell membrane</keyword>
<evidence type="ECO:0000256" key="2">
    <source>
        <dbReference type="ARBA" id="ARBA00022475"/>
    </source>
</evidence>
<keyword evidence="9" id="KW-1185">Reference proteome</keyword>
<sequence length="160" mass="17825">MNTAISHPTAAARPAVELASLRRRLAAMLYESLPTFGVGAVTWFAPLVFLHGLGVNVPGGLEWLALFLILGVYFVFVWHKLGQTLAMQTWRLQLVDATTGRAPTLRQCIIRYVLAWPSLLLIVSGVGILWAAYVDRDRQFVHDRLAGTCVIFDPPQLTRR</sequence>
<dbReference type="InterPro" id="IPR010432">
    <property type="entry name" value="RDD"/>
</dbReference>
<dbReference type="Proteomes" id="UP001331561">
    <property type="component" value="Unassembled WGS sequence"/>
</dbReference>
<keyword evidence="4 6" id="KW-1133">Transmembrane helix</keyword>
<dbReference type="PANTHER" id="PTHR36115">
    <property type="entry name" value="PROLINE-RICH ANTIGEN HOMOLOG-RELATED"/>
    <property type="match status" value="1"/>
</dbReference>
<accession>A0ABU6K2S0</accession>
<feature type="transmembrane region" description="Helical" evidence="6">
    <location>
        <begin position="32"/>
        <end position="51"/>
    </location>
</feature>
<dbReference type="Pfam" id="PF06271">
    <property type="entry name" value="RDD"/>
    <property type="match status" value="1"/>
</dbReference>
<organism evidence="8 9">
    <name type="scientific">Uliginosibacterium silvisoli</name>
    <dbReference type="NCBI Taxonomy" id="3114758"/>
    <lineage>
        <taxon>Bacteria</taxon>
        <taxon>Pseudomonadati</taxon>
        <taxon>Pseudomonadota</taxon>
        <taxon>Betaproteobacteria</taxon>
        <taxon>Rhodocyclales</taxon>
        <taxon>Zoogloeaceae</taxon>
        <taxon>Uliginosibacterium</taxon>
    </lineage>
</organism>
<name>A0ABU6K2S0_9RHOO</name>
<evidence type="ECO:0000256" key="5">
    <source>
        <dbReference type="ARBA" id="ARBA00023136"/>
    </source>
</evidence>
<dbReference type="RefSeq" id="WP_327598905.1">
    <property type="nucleotide sequence ID" value="NZ_JAYXHS010000001.1"/>
</dbReference>
<comment type="subcellular location">
    <subcellularLocation>
        <location evidence="1">Cell membrane</location>
        <topology evidence="1">Multi-pass membrane protein</topology>
    </subcellularLocation>
</comment>
<gene>
    <name evidence="8" type="ORF">VVD49_09515</name>
</gene>
<feature type="transmembrane region" description="Helical" evidence="6">
    <location>
        <begin position="109"/>
        <end position="133"/>
    </location>
</feature>
<evidence type="ECO:0000256" key="3">
    <source>
        <dbReference type="ARBA" id="ARBA00022692"/>
    </source>
</evidence>
<dbReference type="EMBL" id="JAYXHS010000001">
    <property type="protein sequence ID" value="MEC5385962.1"/>
    <property type="molecule type" value="Genomic_DNA"/>
</dbReference>
<comment type="caution">
    <text evidence="8">The sequence shown here is derived from an EMBL/GenBank/DDBJ whole genome shotgun (WGS) entry which is preliminary data.</text>
</comment>
<reference evidence="8 9" key="1">
    <citation type="submission" date="2024-01" db="EMBL/GenBank/DDBJ databases">
        <title>Uliginosibacterium soil sp. nov.</title>
        <authorList>
            <person name="Lv Y."/>
        </authorList>
    </citation>
    <scope>NUCLEOTIDE SEQUENCE [LARGE SCALE GENOMIC DNA]</scope>
    <source>
        <strain evidence="8 9">H3</strain>
    </source>
</reference>
<protein>
    <submittedName>
        <fullName evidence="8">RDD family protein</fullName>
    </submittedName>
</protein>
<evidence type="ECO:0000256" key="6">
    <source>
        <dbReference type="SAM" id="Phobius"/>
    </source>
</evidence>
<evidence type="ECO:0000313" key="9">
    <source>
        <dbReference type="Proteomes" id="UP001331561"/>
    </source>
</evidence>
<evidence type="ECO:0000256" key="4">
    <source>
        <dbReference type="ARBA" id="ARBA00022989"/>
    </source>
</evidence>
<evidence type="ECO:0000256" key="1">
    <source>
        <dbReference type="ARBA" id="ARBA00004651"/>
    </source>
</evidence>
<evidence type="ECO:0000313" key="8">
    <source>
        <dbReference type="EMBL" id="MEC5385962.1"/>
    </source>
</evidence>
<feature type="domain" description="RDD" evidence="7">
    <location>
        <begin position="18"/>
        <end position="147"/>
    </location>
</feature>
<keyword evidence="3 6" id="KW-0812">Transmembrane</keyword>
<proteinExistence type="predicted"/>
<dbReference type="PANTHER" id="PTHR36115:SF10">
    <property type="entry name" value="RDD DOMAIN-CONTAINING PROTEIN"/>
    <property type="match status" value="1"/>
</dbReference>
<keyword evidence="5 6" id="KW-0472">Membrane</keyword>
<dbReference type="InterPro" id="IPR051791">
    <property type="entry name" value="Pra-immunoreactive"/>
</dbReference>